<evidence type="ECO:0000313" key="12">
    <source>
        <dbReference type="Proteomes" id="UP000702544"/>
    </source>
</evidence>
<dbReference type="GO" id="GO:0016407">
    <property type="term" value="F:acetyltransferase activity"/>
    <property type="evidence" value="ECO:0007669"/>
    <property type="project" value="TreeGrafter"/>
</dbReference>
<dbReference type="GO" id="GO:0031405">
    <property type="term" value="F:lipoic acid binding"/>
    <property type="evidence" value="ECO:0007669"/>
    <property type="project" value="TreeGrafter"/>
</dbReference>
<feature type="domain" description="Peripheral subunit-binding (PSBD)" evidence="10">
    <location>
        <begin position="143"/>
        <end position="180"/>
    </location>
</feature>
<dbReference type="InterPro" id="IPR050743">
    <property type="entry name" value="2-oxoacid_DH_E2_comp"/>
</dbReference>
<dbReference type="InterPro" id="IPR003016">
    <property type="entry name" value="2-oxoA_DH_lipoyl-BS"/>
</dbReference>
<evidence type="ECO:0000256" key="2">
    <source>
        <dbReference type="ARBA" id="ARBA00007317"/>
    </source>
</evidence>
<feature type="region of interest" description="Disordered" evidence="8">
    <location>
        <begin position="83"/>
        <end position="146"/>
    </location>
</feature>
<comment type="caution">
    <text evidence="11">The sequence shown here is derived from an EMBL/GenBank/DDBJ whole genome shotgun (WGS) entry which is preliminary data.</text>
</comment>
<dbReference type="Pfam" id="PF00198">
    <property type="entry name" value="2-oxoacid_dh"/>
    <property type="match status" value="1"/>
</dbReference>
<evidence type="ECO:0000256" key="5">
    <source>
        <dbReference type="ARBA" id="ARBA00022823"/>
    </source>
</evidence>
<gene>
    <name evidence="11" type="primary">sucB</name>
    <name evidence="11" type="ORF">GWO12_03200</name>
</gene>
<evidence type="ECO:0000256" key="1">
    <source>
        <dbReference type="ARBA" id="ARBA00001938"/>
    </source>
</evidence>
<dbReference type="GO" id="GO:0005737">
    <property type="term" value="C:cytoplasm"/>
    <property type="evidence" value="ECO:0007669"/>
    <property type="project" value="TreeGrafter"/>
</dbReference>
<proteinExistence type="inferred from homology"/>
<accession>A0AAE4Z8G5</accession>
<dbReference type="SUPFAM" id="SSF51230">
    <property type="entry name" value="Single hybrid motif"/>
    <property type="match status" value="1"/>
</dbReference>
<dbReference type="InterPro" id="IPR023213">
    <property type="entry name" value="CAT-like_dom_sf"/>
</dbReference>
<dbReference type="Gene3D" id="3.30.559.10">
    <property type="entry name" value="Chloramphenicol acetyltransferase-like domain"/>
    <property type="match status" value="1"/>
</dbReference>
<keyword evidence="5 7" id="KW-0450">Lipoyl</keyword>
<evidence type="ECO:0000259" key="9">
    <source>
        <dbReference type="PROSITE" id="PS50968"/>
    </source>
</evidence>
<dbReference type="NCBIfam" id="TIGR02927">
    <property type="entry name" value="SucB_Actino"/>
    <property type="match status" value="1"/>
</dbReference>
<dbReference type="PROSITE" id="PS00189">
    <property type="entry name" value="LIPOYL"/>
    <property type="match status" value="1"/>
</dbReference>
<evidence type="ECO:0000256" key="7">
    <source>
        <dbReference type="RuleBase" id="RU003423"/>
    </source>
</evidence>
<dbReference type="InterPro" id="IPR000089">
    <property type="entry name" value="Biotin_lipoyl"/>
</dbReference>
<organism evidence="11 12">
    <name type="scientific">Candidatus Kutchimonas denitrificans</name>
    <dbReference type="NCBI Taxonomy" id="3056748"/>
    <lineage>
        <taxon>Bacteria</taxon>
        <taxon>Pseudomonadati</taxon>
        <taxon>Gemmatimonadota</taxon>
        <taxon>Gemmatimonadia</taxon>
        <taxon>Candidatus Palauibacterales</taxon>
        <taxon>Candidatus Palauibacteraceae</taxon>
        <taxon>Candidatus Kutchimonas</taxon>
    </lineage>
</organism>
<comment type="subunit">
    <text evidence="3">Forms a 24-polypeptide structural core with octahedral symmetry.</text>
</comment>
<dbReference type="CDD" id="cd06849">
    <property type="entry name" value="lipoyl_domain"/>
    <property type="match status" value="1"/>
</dbReference>
<evidence type="ECO:0000256" key="4">
    <source>
        <dbReference type="ARBA" id="ARBA00022679"/>
    </source>
</evidence>
<dbReference type="Gene3D" id="2.40.50.100">
    <property type="match status" value="1"/>
</dbReference>
<dbReference type="InterPro" id="IPR011053">
    <property type="entry name" value="Single_hybrid_motif"/>
</dbReference>
<dbReference type="AlphaFoldDB" id="A0AAE4Z8G5"/>
<feature type="domain" description="Lipoyl-binding" evidence="9">
    <location>
        <begin position="3"/>
        <end position="78"/>
    </location>
</feature>
<evidence type="ECO:0000259" key="10">
    <source>
        <dbReference type="PROSITE" id="PS51826"/>
    </source>
</evidence>
<keyword evidence="4 7" id="KW-0808">Transferase</keyword>
<evidence type="ECO:0000256" key="3">
    <source>
        <dbReference type="ARBA" id="ARBA00011484"/>
    </source>
</evidence>
<dbReference type="PANTHER" id="PTHR43178">
    <property type="entry name" value="DIHYDROLIPOAMIDE ACETYLTRANSFERASE COMPONENT OF PYRUVATE DEHYDROGENASE COMPLEX"/>
    <property type="match status" value="1"/>
</dbReference>
<evidence type="ECO:0000313" key="11">
    <source>
        <dbReference type="EMBL" id="NIR74106.1"/>
    </source>
</evidence>
<dbReference type="Pfam" id="PF02817">
    <property type="entry name" value="E3_binding"/>
    <property type="match status" value="1"/>
</dbReference>
<dbReference type="Gene3D" id="4.10.320.10">
    <property type="entry name" value="E3-binding domain"/>
    <property type="match status" value="1"/>
</dbReference>
<dbReference type="PROSITE" id="PS50968">
    <property type="entry name" value="BIOTINYL_LIPOYL"/>
    <property type="match status" value="1"/>
</dbReference>
<dbReference type="InterPro" id="IPR036625">
    <property type="entry name" value="E3-bd_dom_sf"/>
</dbReference>
<dbReference type="Proteomes" id="UP000702544">
    <property type="component" value="Unassembled WGS sequence"/>
</dbReference>
<feature type="compositionally biased region" description="Basic and acidic residues" evidence="8">
    <location>
        <begin position="100"/>
        <end position="114"/>
    </location>
</feature>
<sequence length="447" mass="48342">MAKVDVIMPQMGESIAEGTITRWLVNVGEEVKRDQSILEISTDKVDADIPSPTSGRLLEILVDEGQTVEVGTVVARIETDAAAAAEAEAAQPPAEPEAPLEPKAEPETRPEPEARPAPAPAATPEPGDGDGGPQTREERLRTRSTPLVRRIAAEHGIDISSLSGSGVAGRVTKKDILSFIEEGGAAAAAEPRGKPGVIYAPIHGETLEIKIPEVAIKETDRVEEMGVMRQRIMEHMLMSRRISAHVSSVFEIDFERVAEVRAALKPRFEEDGVKLTYLPFIVKAVLEGLKEYPVVNASVVGRKIVYHGHYNIGIAVAMDEGAGLIVPVVRNVDELSLLGIARRTQDLAARARNRQLDPEDVQGGTFTITNPGVFGSLFGTPIINQPQVAILGVGAIEKRPVVIDDMIAVRRRAYFGLTFDHRVVDGAIGDFFMSKVKDVLEDFPEEA</sequence>
<evidence type="ECO:0000256" key="6">
    <source>
        <dbReference type="ARBA" id="ARBA00023315"/>
    </source>
</evidence>
<protein>
    <recommendedName>
        <fullName evidence="7">Dihydrolipoamide acetyltransferase component of pyruvate dehydrogenase complex</fullName>
        <ecNumber evidence="7">2.3.1.-</ecNumber>
    </recommendedName>
</protein>
<dbReference type="InterPro" id="IPR004167">
    <property type="entry name" value="PSBD"/>
</dbReference>
<dbReference type="Pfam" id="PF00364">
    <property type="entry name" value="Biotin_lipoyl"/>
    <property type="match status" value="1"/>
</dbReference>
<dbReference type="EC" id="2.3.1.-" evidence="7"/>
<dbReference type="InterPro" id="IPR001078">
    <property type="entry name" value="2-oxoacid_DH_actylTfrase"/>
</dbReference>
<evidence type="ECO:0000256" key="8">
    <source>
        <dbReference type="SAM" id="MobiDB-lite"/>
    </source>
</evidence>
<keyword evidence="6 7" id="KW-0012">Acyltransferase</keyword>
<comment type="similarity">
    <text evidence="2 7">Belongs to the 2-oxoacid dehydrogenase family.</text>
</comment>
<feature type="compositionally biased region" description="Low complexity" evidence="8">
    <location>
        <begin position="83"/>
        <end position="92"/>
    </location>
</feature>
<dbReference type="EMBL" id="JAACAK010000026">
    <property type="protein sequence ID" value="NIR74106.1"/>
    <property type="molecule type" value="Genomic_DNA"/>
</dbReference>
<dbReference type="InterPro" id="IPR014276">
    <property type="entry name" value="2-oxoglutarate_DH_E2"/>
</dbReference>
<dbReference type="SUPFAM" id="SSF52777">
    <property type="entry name" value="CoA-dependent acyltransferases"/>
    <property type="match status" value="1"/>
</dbReference>
<dbReference type="FunFam" id="3.30.559.10:FF:000007">
    <property type="entry name" value="Dihydrolipoamide acetyltransferase component of pyruvate dehydrogenase complex"/>
    <property type="match status" value="1"/>
</dbReference>
<reference evidence="11 12" key="1">
    <citation type="submission" date="2020-01" db="EMBL/GenBank/DDBJ databases">
        <title>Genomes assembled from Gulf of Kutch pelagic sediment metagenomes.</title>
        <authorList>
            <person name="Chandrashekar M."/>
            <person name="Mahajan M.S."/>
            <person name="Dave K.J."/>
            <person name="Vatsa P."/>
            <person name="Nathani N.M."/>
        </authorList>
    </citation>
    <scope>NUCLEOTIDE SEQUENCE [LARGE SCALE GENOMIC DNA]</scope>
    <source>
        <strain evidence="11">KS3-K002</strain>
    </source>
</reference>
<comment type="cofactor">
    <cofactor evidence="1 7">
        <name>(R)-lipoate</name>
        <dbReference type="ChEBI" id="CHEBI:83088"/>
    </cofactor>
</comment>
<name>A0AAE4Z8G5_9BACT</name>
<dbReference type="PANTHER" id="PTHR43178:SF5">
    <property type="entry name" value="LIPOAMIDE ACYLTRANSFERASE COMPONENT OF BRANCHED-CHAIN ALPHA-KETO ACID DEHYDROGENASE COMPLEX, MITOCHONDRIAL"/>
    <property type="match status" value="1"/>
</dbReference>
<dbReference type="SUPFAM" id="SSF47005">
    <property type="entry name" value="Peripheral subunit-binding domain of 2-oxo acid dehydrogenase complex"/>
    <property type="match status" value="1"/>
</dbReference>
<dbReference type="PROSITE" id="PS51826">
    <property type="entry name" value="PSBD"/>
    <property type="match status" value="1"/>
</dbReference>